<feature type="transmembrane region" description="Helical" evidence="1">
    <location>
        <begin position="21"/>
        <end position="40"/>
    </location>
</feature>
<evidence type="ECO:0000256" key="1">
    <source>
        <dbReference type="SAM" id="Phobius"/>
    </source>
</evidence>
<evidence type="ECO:0008006" key="4">
    <source>
        <dbReference type="Google" id="ProtNLM"/>
    </source>
</evidence>
<evidence type="ECO:0000313" key="2">
    <source>
        <dbReference type="EMBL" id="KAK6542775.1"/>
    </source>
</evidence>
<feature type="transmembrane region" description="Helical" evidence="1">
    <location>
        <begin position="101"/>
        <end position="120"/>
    </location>
</feature>
<dbReference type="Pfam" id="PF08592">
    <property type="entry name" value="Anthrone_oxy"/>
    <property type="match status" value="1"/>
</dbReference>
<keyword evidence="3" id="KW-1185">Reference proteome</keyword>
<dbReference type="InterPro" id="IPR013901">
    <property type="entry name" value="Anthrone_oxy"/>
</dbReference>
<keyword evidence="1" id="KW-0472">Membrane</keyword>
<sequence length="194" mass="21688">MSVSRDQYYFRSYRGTMGLAPGYRVGGVITTSVLTGMLLSHSLHSTPLLLQSDNHRTILEQFRLLKVHSTRTAMDLALTTSLFFSATSIIRLRYDDIFGSLRYIFASVAVLGLLPYHYLIMGGTERRLATLYSEEVNQPPGAFISRPMTREVVVKGEVRELVDRWGLLNLGRVVGVAVGLFVGPVADYLFYSDS</sequence>
<dbReference type="EMBL" id="JAVHJO010000002">
    <property type="protein sequence ID" value="KAK6542775.1"/>
    <property type="molecule type" value="Genomic_DNA"/>
</dbReference>
<proteinExistence type="predicted"/>
<accession>A0AAV9XLW3</accession>
<name>A0AAV9XLW3_9PEZI</name>
<dbReference type="Proteomes" id="UP001365542">
    <property type="component" value="Unassembled WGS sequence"/>
</dbReference>
<comment type="caution">
    <text evidence="2">The sequence shown here is derived from an EMBL/GenBank/DDBJ whole genome shotgun (WGS) entry which is preliminary data.</text>
</comment>
<organism evidence="2 3">
    <name type="scientific">Orbilia ellipsospora</name>
    <dbReference type="NCBI Taxonomy" id="2528407"/>
    <lineage>
        <taxon>Eukaryota</taxon>
        <taxon>Fungi</taxon>
        <taxon>Dikarya</taxon>
        <taxon>Ascomycota</taxon>
        <taxon>Pezizomycotina</taxon>
        <taxon>Orbiliomycetes</taxon>
        <taxon>Orbiliales</taxon>
        <taxon>Orbiliaceae</taxon>
        <taxon>Orbilia</taxon>
    </lineage>
</organism>
<protein>
    <recommendedName>
        <fullName evidence="4">DUF1772-domain-containing protein</fullName>
    </recommendedName>
</protein>
<dbReference type="AlphaFoldDB" id="A0AAV9XLW3"/>
<reference evidence="2 3" key="1">
    <citation type="submission" date="2019-10" db="EMBL/GenBank/DDBJ databases">
        <authorList>
            <person name="Palmer J.M."/>
        </authorList>
    </citation>
    <scope>NUCLEOTIDE SEQUENCE [LARGE SCALE GENOMIC DNA]</scope>
    <source>
        <strain evidence="2 3">TWF694</strain>
    </source>
</reference>
<keyword evidence="1" id="KW-0812">Transmembrane</keyword>
<keyword evidence="1" id="KW-1133">Transmembrane helix</keyword>
<feature type="transmembrane region" description="Helical" evidence="1">
    <location>
        <begin position="170"/>
        <end position="191"/>
    </location>
</feature>
<gene>
    <name evidence="2" type="ORF">TWF694_006717</name>
</gene>
<evidence type="ECO:0000313" key="3">
    <source>
        <dbReference type="Proteomes" id="UP001365542"/>
    </source>
</evidence>